<keyword evidence="2" id="KW-0645">Protease</keyword>
<evidence type="ECO:0000256" key="4">
    <source>
        <dbReference type="ARBA" id="ARBA00022825"/>
    </source>
</evidence>
<protein>
    <submittedName>
        <fullName evidence="6">Signal peptide peptidase SppA</fullName>
    </submittedName>
</protein>
<dbReference type="Gene3D" id="3.90.226.10">
    <property type="entry name" value="2-enoyl-CoA Hydratase, Chain A, domain 1"/>
    <property type="match status" value="1"/>
</dbReference>
<reference evidence="6 7" key="1">
    <citation type="submission" date="2017-12" db="EMBL/GenBank/DDBJ databases">
        <title>Taxonomic description and draft genome of Pradoshia cofamensis Gen. nov., sp. nov., a thermotolerant bacillale isolated from anterior gut of earthworm Eisenia fetida.</title>
        <authorList>
            <person name="Saha T."/>
            <person name="Chakraborty R."/>
        </authorList>
    </citation>
    <scope>NUCLEOTIDE SEQUENCE [LARGE SCALE GENOMIC DNA]</scope>
    <source>
        <strain evidence="6 7">EAG3</strain>
    </source>
</reference>
<dbReference type="NCBIfam" id="TIGR00706">
    <property type="entry name" value="SppA_dom"/>
    <property type="match status" value="1"/>
</dbReference>
<dbReference type="InterPro" id="IPR004635">
    <property type="entry name" value="Pept_S49_SppA"/>
</dbReference>
<keyword evidence="7" id="KW-1185">Reference proteome</keyword>
<evidence type="ECO:0000259" key="5">
    <source>
        <dbReference type="Pfam" id="PF01343"/>
    </source>
</evidence>
<dbReference type="Gene3D" id="6.20.330.10">
    <property type="match status" value="1"/>
</dbReference>
<feature type="domain" description="Peptidase S49" evidence="5">
    <location>
        <begin position="124"/>
        <end position="275"/>
    </location>
</feature>
<dbReference type="SUPFAM" id="SSF52096">
    <property type="entry name" value="ClpP/crotonase"/>
    <property type="match status" value="1"/>
</dbReference>
<evidence type="ECO:0000313" key="7">
    <source>
        <dbReference type="Proteomes" id="UP000239663"/>
    </source>
</evidence>
<keyword evidence="3" id="KW-0378">Hydrolase</keyword>
<dbReference type="InterPro" id="IPR029045">
    <property type="entry name" value="ClpP/crotonase-like_dom_sf"/>
</dbReference>
<evidence type="ECO:0000256" key="1">
    <source>
        <dbReference type="ARBA" id="ARBA00008683"/>
    </source>
</evidence>
<dbReference type="Pfam" id="PF01343">
    <property type="entry name" value="Peptidase_S49"/>
    <property type="match status" value="1"/>
</dbReference>
<dbReference type="PANTHER" id="PTHR42987">
    <property type="entry name" value="PEPTIDASE S49"/>
    <property type="match status" value="1"/>
</dbReference>
<comment type="similarity">
    <text evidence="1">Belongs to the peptidase S49 family.</text>
</comment>
<keyword evidence="4" id="KW-0720">Serine protease</keyword>
<dbReference type="InterPro" id="IPR047272">
    <property type="entry name" value="S49_SppA_C"/>
</dbReference>
<dbReference type="EMBL" id="PKOZ01000008">
    <property type="protein sequence ID" value="PQD94624.1"/>
    <property type="molecule type" value="Genomic_DNA"/>
</dbReference>
<comment type="caution">
    <text evidence="6">The sequence shown here is derived from an EMBL/GenBank/DDBJ whole genome shotgun (WGS) entry which is preliminary data.</text>
</comment>
<evidence type="ECO:0000256" key="3">
    <source>
        <dbReference type="ARBA" id="ARBA00022801"/>
    </source>
</evidence>
<evidence type="ECO:0000256" key="2">
    <source>
        <dbReference type="ARBA" id="ARBA00022670"/>
    </source>
</evidence>
<dbReference type="GO" id="GO:0008236">
    <property type="term" value="F:serine-type peptidase activity"/>
    <property type="evidence" value="ECO:0007669"/>
    <property type="project" value="UniProtKB-KW"/>
</dbReference>
<dbReference type="InterPro" id="IPR002142">
    <property type="entry name" value="Peptidase_S49"/>
</dbReference>
<evidence type="ECO:0000313" key="6">
    <source>
        <dbReference type="EMBL" id="PQD94624.1"/>
    </source>
</evidence>
<dbReference type="CDD" id="cd07023">
    <property type="entry name" value="S49_Sppa_N_C"/>
    <property type="match status" value="1"/>
</dbReference>
<dbReference type="RefSeq" id="WP_104850005.1">
    <property type="nucleotide sequence ID" value="NZ_PKOZ01000008.1"/>
</dbReference>
<dbReference type="AlphaFoldDB" id="A0A2S7MXU5"/>
<dbReference type="PANTHER" id="PTHR42987:SF7">
    <property type="entry name" value="SIGNAL PEPTIDE PEPTIDASE SPPA-RELATED"/>
    <property type="match status" value="1"/>
</dbReference>
<accession>A0A2S7MXU5</accession>
<organism evidence="6 7">
    <name type="scientific">Pradoshia eiseniae</name>
    <dbReference type="NCBI Taxonomy" id="2064768"/>
    <lineage>
        <taxon>Bacteria</taxon>
        <taxon>Bacillati</taxon>
        <taxon>Bacillota</taxon>
        <taxon>Bacilli</taxon>
        <taxon>Bacillales</taxon>
        <taxon>Bacillaceae</taxon>
        <taxon>Pradoshia</taxon>
    </lineage>
</organism>
<dbReference type="OrthoDB" id="9764363at2"/>
<name>A0A2S7MXU5_9BACI</name>
<proteinExistence type="inferred from homology"/>
<sequence length="329" mass="35759">MNKKRWLALGIAAVIFFASILTNSISLLASDEASMSELLAAEEEVIEDGDFEKRIVVLDLDGTIADTGDSASLFSSEGYNHQALLEHLDTIAWDDTISGLVLEVNSPGGGVHESAEIHRKIEAIKEAGKPVYVSMGSMAASGGYYVAAPANQIYASPETLTGSLGVIMQTFNFEGFAEKYGIDMVTIKSGEFKDIGNSFRDMTDEEKSIMQSLVDNSYNQFVTVIAEGRDMSKEEVRKVADGRIYDGRQAKELNLVDELGYLDDAIAGMKKNEGLEDAAVVKLTDSIGLGSMLNLKLTQWLGGNDEASIIKEIMTENQSPQLMYLYSGE</sequence>
<gene>
    <name evidence="6" type="primary">sppA</name>
    <name evidence="6" type="ORF">CYL18_13250</name>
</gene>
<dbReference type="Proteomes" id="UP000239663">
    <property type="component" value="Unassembled WGS sequence"/>
</dbReference>
<dbReference type="GO" id="GO:0006508">
    <property type="term" value="P:proteolysis"/>
    <property type="evidence" value="ECO:0007669"/>
    <property type="project" value="UniProtKB-KW"/>
</dbReference>